<protein>
    <submittedName>
        <fullName evidence="2">Uncharacterized protein</fullName>
    </submittedName>
</protein>
<keyword evidence="1" id="KW-0812">Transmembrane</keyword>
<proteinExistence type="predicted"/>
<keyword evidence="1" id="KW-1133">Transmembrane helix</keyword>
<evidence type="ECO:0000313" key="3">
    <source>
        <dbReference type="Proteomes" id="UP000284842"/>
    </source>
</evidence>
<dbReference type="AlphaFoldDB" id="A0A409W126"/>
<keyword evidence="3" id="KW-1185">Reference proteome</keyword>
<comment type="caution">
    <text evidence="2">The sequence shown here is derived from an EMBL/GenBank/DDBJ whole genome shotgun (WGS) entry which is preliminary data.</text>
</comment>
<organism evidence="2 3">
    <name type="scientific">Panaeolus cyanescens</name>
    <dbReference type="NCBI Taxonomy" id="181874"/>
    <lineage>
        <taxon>Eukaryota</taxon>
        <taxon>Fungi</taxon>
        <taxon>Dikarya</taxon>
        <taxon>Basidiomycota</taxon>
        <taxon>Agaricomycotina</taxon>
        <taxon>Agaricomycetes</taxon>
        <taxon>Agaricomycetidae</taxon>
        <taxon>Agaricales</taxon>
        <taxon>Agaricineae</taxon>
        <taxon>Galeropsidaceae</taxon>
        <taxon>Panaeolus</taxon>
    </lineage>
</organism>
<gene>
    <name evidence="2" type="ORF">CVT24_002352</name>
</gene>
<sequence>NFFIIEEPNKQTQWVNNAANVVQWRKGLLDGIHGFDLELARMGTDGLTLIARNVPVKPNKLNIYLSNVPAGDDYFLIFINSTHGVMHTTSSKFTILEPNATPSSTSTVMLDPNVPTVTIQGGPNPTAFFATTFPAISGAVMGRVEWVKLMTMAGVVVGGMVGGVGLVGL</sequence>
<keyword evidence="1" id="KW-0472">Membrane</keyword>
<accession>A0A409W126</accession>
<name>A0A409W126_9AGAR</name>
<evidence type="ECO:0000256" key="1">
    <source>
        <dbReference type="SAM" id="Phobius"/>
    </source>
</evidence>
<dbReference type="OrthoDB" id="2581067at2759"/>
<feature type="transmembrane region" description="Helical" evidence="1">
    <location>
        <begin position="149"/>
        <end position="168"/>
    </location>
</feature>
<dbReference type="InParanoid" id="A0A409W126"/>
<reference evidence="2 3" key="1">
    <citation type="journal article" date="2018" name="Evol. Lett.">
        <title>Horizontal gene cluster transfer increased hallucinogenic mushroom diversity.</title>
        <authorList>
            <person name="Reynolds H.T."/>
            <person name="Vijayakumar V."/>
            <person name="Gluck-Thaler E."/>
            <person name="Korotkin H.B."/>
            <person name="Matheny P.B."/>
            <person name="Slot J.C."/>
        </authorList>
    </citation>
    <scope>NUCLEOTIDE SEQUENCE [LARGE SCALE GENOMIC DNA]</scope>
    <source>
        <strain evidence="2 3">2629</strain>
    </source>
</reference>
<dbReference type="EMBL" id="NHTK01005880">
    <property type="protein sequence ID" value="PPQ72224.1"/>
    <property type="molecule type" value="Genomic_DNA"/>
</dbReference>
<evidence type="ECO:0000313" key="2">
    <source>
        <dbReference type="EMBL" id="PPQ72224.1"/>
    </source>
</evidence>
<dbReference type="Proteomes" id="UP000284842">
    <property type="component" value="Unassembled WGS sequence"/>
</dbReference>
<feature type="non-terminal residue" evidence="2">
    <location>
        <position position="1"/>
    </location>
</feature>